<accession>A0A061RQ52</accession>
<sequence length="98" mass="9583">MTPAADPAAPFAPRSSVSPDETCIKNLFAGVSFAPRSAGGIGLHKPSPGASHQTPEAAAAAGRGAGPSTRPTGSGCPQAEGARMPPLASPRHWGTAAA</sequence>
<feature type="non-terminal residue" evidence="2">
    <location>
        <position position="98"/>
    </location>
</feature>
<name>A0A061RQ52_9CHLO</name>
<feature type="region of interest" description="Disordered" evidence="1">
    <location>
        <begin position="35"/>
        <end position="98"/>
    </location>
</feature>
<evidence type="ECO:0000256" key="1">
    <source>
        <dbReference type="SAM" id="MobiDB-lite"/>
    </source>
</evidence>
<organism evidence="2">
    <name type="scientific">Tetraselmis sp. GSL018</name>
    <dbReference type="NCBI Taxonomy" id="582737"/>
    <lineage>
        <taxon>Eukaryota</taxon>
        <taxon>Viridiplantae</taxon>
        <taxon>Chlorophyta</taxon>
        <taxon>core chlorophytes</taxon>
        <taxon>Chlorodendrophyceae</taxon>
        <taxon>Chlorodendrales</taxon>
        <taxon>Chlorodendraceae</taxon>
        <taxon>Tetraselmis</taxon>
    </lineage>
</organism>
<gene>
    <name evidence="2" type="ORF">TSPGSL018_30813</name>
</gene>
<reference evidence="2" key="1">
    <citation type="submission" date="2014-05" db="EMBL/GenBank/DDBJ databases">
        <title>The transcriptome of the halophilic microalga Tetraselmis sp. GSL018 isolated from the Great Salt Lake, Utah.</title>
        <authorList>
            <person name="Jinkerson R.E."/>
            <person name="D'Adamo S."/>
            <person name="Posewitz M.C."/>
        </authorList>
    </citation>
    <scope>NUCLEOTIDE SEQUENCE</scope>
    <source>
        <strain evidence="2">GSL018</strain>
    </source>
</reference>
<protein>
    <submittedName>
        <fullName evidence="2">Uncharacterized protein</fullName>
    </submittedName>
</protein>
<dbReference type="AlphaFoldDB" id="A0A061RQ52"/>
<dbReference type="EMBL" id="GBEZ01013324">
    <property type="protein sequence ID" value="JAC72651.1"/>
    <property type="molecule type" value="Transcribed_RNA"/>
</dbReference>
<proteinExistence type="predicted"/>
<evidence type="ECO:0000313" key="2">
    <source>
        <dbReference type="EMBL" id="JAC72651.1"/>
    </source>
</evidence>